<dbReference type="InterPro" id="IPR013320">
    <property type="entry name" value="ConA-like_dom_sf"/>
</dbReference>
<evidence type="ECO:0000256" key="1">
    <source>
        <dbReference type="SAM" id="SignalP"/>
    </source>
</evidence>
<dbReference type="STRING" id="225004.SAMN02745152_00796"/>
<dbReference type="AlphaFoldDB" id="A0A1T4M8K3"/>
<keyword evidence="4" id="KW-1185">Reference proteome</keyword>
<feature type="signal peptide" evidence="1">
    <location>
        <begin position="1"/>
        <end position="26"/>
    </location>
</feature>
<dbReference type="EMBL" id="FUXC01000003">
    <property type="protein sequence ID" value="SJZ63118.1"/>
    <property type="molecule type" value="Genomic_DNA"/>
</dbReference>
<proteinExistence type="predicted"/>
<dbReference type="InterPro" id="IPR013783">
    <property type="entry name" value="Ig-like_fold"/>
</dbReference>
<dbReference type="SUPFAM" id="SSF49265">
    <property type="entry name" value="Fibronectin type III"/>
    <property type="match status" value="1"/>
</dbReference>
<dbReference type="InterPro" id="IPR036116">
    <property type="entry name" value="FN3_sf"/>
</dbReference>
<evidence type="ECO:0000313" key="3">
    <source>
        <dbReference type="EMBL" id="SJZ63118.1"/>
    </source>
</evidence>
<evidence type="ECO:0000313" key="4">
    <source>
        <dbReference type="Proteomes" id="UP000190395"/>
    </source>
</evidence>
<protein>
    <submittedName>
        <fullName evidence="3">Concanavalin A-like lectin/glucanases superfamily protein</fullName>
    </submittedName>
</protein>
<reference evidence="3 4" key="1">
    <citation type="submission" date="2017-02" db="EMBL/GenBank/DDBJ databases">
        <authorList>
            <person name="Peterson S.W."/>
        </authorList>
    </citation>
    <scope>NUCLEOTIDE SEQUENCE [LARGE SCALE GENOMIC DNA]</scope>
    <source>
        <strain evidence="3 4">ATCC BAA-909</strain>
    </source>
</reference>
<dbReference type="SUPFAM" id="SSF49899">
    <property type="entry name" value="Concanavalin A-like lectins/glucanases"/>
    <property type="match status" value="1"/>
</dbReference>
<dbReference type="Gene3D" id="2.60.40.10">
    <property type="entry name" value="Immunoglobulins"/>
    <property type="match status" value="1"/>
</dbReference>
<dbReference type="PROSITE" id="PS50853">
    <property type="entry name" value="FN3"/>
    <property type="match status" value="1"/>
</dbReference>
<name>A0A1T4M8K3_9SPIR</name>
<dbReference type="OrthoDB" id="304972at2"/>
<dbReference type="CDD" id="cd00063">
    <property type="entry name" value="FN3"/>
    <property type="match status" value="1"/>
</dbReference>
<gene>
    <name evidence="3" type="ORF">SAMN02745152_00796</name>
</gene>
<feature type="chain" id="PRO_5013069319" evidence="1">
    <location>
        <begin position="27"/>
        <end position="507"/>
    </location>
</feature>
<evidence type="ECO:0000259" key="2">
    <source>
        <dbReference type="PROSITE" id="PS50853"/>
    </source>
</evidence>
<dbReference type="GO" id="GO:0030246">
    <property type="term" value="F:carbohydrate binding"/>
    <property type="evidence" value="ECO:0007669"/>
    <property type="project" value="UniProtKB-KW"/>
</dbReference>
<feature type="domain" description="Fibronectin type-III" evidence="2">
    <location>
        <begin position="401"/>
        <end position="504"/>
    </location>
</feature>
<keyword evidence="3" id="KW-0430">Lectin</keyword>
<sequence length="507" mass="55788">MSFMKKNILKLSLAYFASAFVLVSTAAASEKTLVLGGKNGWNDFLVKKGITTGQGRFGFDAVQLSSQTQTSDKDTELLLLFENGKVSDFDGKGNYRIIENNLLPVKDAAKGTGAALSRGEKKGLVLKKDKSPLSGSYVPGNSFSVEFWISPSLAENGEKIYSWQTSINYSKYTDFQTVSAVFLNNRIEWRFLNVFPGLSEREVVLKGSTPVIPQKWSRHTVSFDEETGCLEYLVDGKTEDIKFITSTRHESGTVCTPVIGKNSTIEICHSFTGKIDSVCIKNAAYKGDENILVNGNEAFKAEGGRFETRPILVSRASSFDSLEGIVSVPAQTELKFFVRAGDNCYGWTENYPEWKEISLDEKIEGVSGQYFQIASELLPDGNCQQTPKITELTVKYTEPETPLPPFFVKAVPGDGEVTLSWRFSIDDNAGGYYVYYGSKPGEYLGRAAIEGVSPVNAGNSTSITLTGLNNGTIYYFAVSTYSKLDENINGELSNEVFARPSKRLAKK</sequence>
<dbReference type="Proteomes" id="UP000190395">
    <property type="component" value="Unassembled WGS sequence"/>
</dbReference>
<accession>A0A1T4M8K3</accession>
<dbReference type="Gene3D" id="2.60.120.200">
    <property type="match status" value="1"/>
</dbReference>
<dbReference type="InterPro" id="IPR003961">
    <property type="entry name" value="FN3_dom"/>
</dbReference>
<dbReference type="Pfam" id="PF13385">
    <property type="entry name" value="Laminin_G_3"/>
    <property type="match status" value="1"/>
</dbReference>
<organism evidence="3 4">
    <name type="scientific">Treponema berlinense</name>
    <dbReference type="NCBI Taxonomy" id="225004"/>
    <lineage>
        <taxon>Bacteria</taxon>
        <taxon>Pseudomonadati</taxon>
        <taxon>Spirochaetota</taxon>
        <taxon>Spirochaetia</taxon>
        <taxon>Spirochaetales</taxon>
        <taxon>Treponemataceae</taxon>
        <taxon>Treponema</taxon>
    </lineage>
</organism>
<dbReference type="SMART" id="SM00060">
    <property type="entry name" value="FN3"/>
    <property type="match status" value="1"/>
</dbReference>
<keyword evidence="1" id="KW-0732">Signal</keyword>